<proteinExistence type="predicted"/>
<feature type="compositionally biased region" description="Basic and acidic residues" evidence="1">
    <location>
        <begin position="316"/>
        <end position="331"/>
    </location>
</feature>
<feature type="region of interest" description="Disordered" evidence="1">
    <location>
        <begin position="298"/>
        <end position="406"/>
    </location>
</feature>
<evidence type="ECO:0000313" key="3">
    <source>
        <dbReference type="Proteomes" id="UP000325780"/>
    </source>
</evidence>
<keyword evidence="3" id="KW-1185">Reference proteome</keyword>
<gene>
    <name evidence="2" type="ORF">BDV25DRAFT_166616</name>
</gene>
<dbReference type="EMBL" id="ML742491">
    <property type="protein sequence ID" value="KAE8144537.1"/>
    <property type="molecule type" value="Genomic_DNA"/>
</dbReference>
<reference evidence="2 3" key="1">
    <citation type="submission" date="2019-04" db="EMBL/GenBank/DDBJ databases">
        <title>Friends and foes A comparative genomics study of 23 Aspergillus species from section Flavi.</title>
        <authorList>
            <consortium name="DOE Joint Genome Institute"/>
            <person name="Kjaerbolling I."/>
            <person name="Vesth T."/>
            <person name="Frisvad J.C."/>
            <person name="Nybo J.L."/>
            <person name="Theobald S."/>
            <person name="Kildgaard S."/>
            <person name="Isbrandt T."/>
            <person name="Kuo A."/>
            <person name="Sato A."/>
            <person name="Lyhne E.K."/>
            <person name="Kogle M.E."/>
            <person name="Wiebenga A."/>
            <person name="Kun R.S."/>
            <person name="Lubbers R.J."/>
            <person name="Makela M.R."/>
            <person name="Barry K."/>
            <person name="Chovatia M."/>
            <person name="Clum A."/>
            <person name="Daum C."/>
            <person name="Haridas S."/>
            <person name="He G."/>
            <person name="LaButti K."/>
            <person name="Lipzen A."/>
            <person name="Mondo S."/>
            <person name="Riley R."/>
            <person name="Salamov A."/>
            <person name="Simmons B.A."/>
            <person name="Magnuson J.K."/>
            <person name="Henrissat B."/>
            <person name="Mortensen U.H."/>
            <person name="Larsen T.O."/>
            <person name="Devries R.P."/>
            <person name="Grigoriev I.V."/>
            <person name="Machida M."/>
            <person name="Baker S.E."/>
            <person name="Andersen M.R."/>
        </authorList>
    </citation>
    <scope>NUCLEOTIDE SEQUENCE [LARGE SCALE GENOMIC DNA]</scope>
    <source>
        <strain evidence="2 3">IBT 18842</strain>
    </source>
</reference>
<dbReference type="AlphaFoldDB" id="A0A5N6TE16"/>
<name>A0A5N6TE16_ASPAV</name>
<organism evidence="2 3">
    <name type="scientific">Aspergillus avenaceus</name>
    <dbReference type="NCBI Taxonomy" id="36643"/>
    <lineage>
        <taxon>Eukaryota</taxon>
        <taxon>Fungi</taxon>
        <taxon>Dikarya</taxon>
        <taxon>Ascomycota</taxon>
        <taxon>Pezizomycotina</taxon>
        <taxon>Eurotiomycetes</taxon>
        <taxon>Eurotiomycetidae</taxon>
        <taxon>Eurotiales</taxon>
        <taxon>Aspergillaceae</taxon>
        <taxon>Aspergillus</taxon>
        <taxon>Aspergillus subgen. Circumdati</taxon>
    </lineage>
</organism>
<evidence type="ECO:0000313" key="2">
    <source>
        <dbReference type="EMBL" id="KAE8144537.1"/>
    </source>
</evidence>
<protein>
    <submittedName>
        <fullName evidence="2">Uncharacterized protein</fullName>
    </submittedName>
</protein>
<dbReference type="Proteomes" id="UP000325780">
    <property type="component" value="Unassembled WGS sequence"/>
</dbReference>
<feature type="compositionally biased region" description="Polar residues" evidence="1">
    <location>
        <begin position="247"/>
        <end position="264"/>
    </location>
</feature>
<feature type="compositionally biased region" description="Basic residues" evidence="1">
    <location>
        <begin position="372"/>
        <end position="386"/>
    </location>
</feature>
<feature type="compositionally biased region" description="Basic residues" evidence="1">
    <location>
        <begin position="300"/>
        <end position="315"/>
    </location>
</feature>
<sequence length="420" mass="47493">MFTWTEFNFICSCYACKKPDPHIEEAMDRYNKLEHILLNPDIVERQPALAWASAQEVIGKLLGCLIRDARVAMIWIKCAIIAGYHSDIARAMCFMGKAYRILAMLEGTRGVFYRQVIKWYDEPWLMPGFGATTRGLSTRAQGESLVNDPECKDVIFMSEAKHSQYIRIGRYHRLSDEQAKEKGRRFIILPDNAAQQKGGQALIKQGKSAPQLSTKLTEEYLKENVPKGDRASNPAMSKRTVKGRASKGTTQATKSRHQGSVQEGSSDDACVDPERDLLDICLELQRQHPELFDRSGCEKLKKKREKNKQRKKEKKEKKQKEEEEEKKDKQCAQDPESSRATAAMHFDSPVTLGKEQVPDPKCTPPVTDMNPKKKKKNKGKNKKKNQGKVLQENTAPSDTPIVQDVGAKKKVEMVKKSGAP</sequence>
<accession>A0A5N6TE16</accession>
<dbReference type="OrthoDB" id="438641at2759"/>
<feature type="region of interest" description="Disordered" evidence="1">
    <location>
        <begin position="222"/>
        <end position="270"/>
    </location>
</feature>
<evidence type="ECO:0000256" key="1">
    <source>
        <dbReference type="SAM" id="MobiDB-lite"/>
    </source>
</evidence>